<accession>A0A7W8JBX3</accession>
<dbReference type="InterPro" id="IPR025857">
    <property type="entry name" value="MacB_PCD"/>
</dbReference>
<evidence type="ECO:0000259" key="9">
    <source>
        <dbReference type="Pfam" id="PF12704"/>
    </source>
</evidence>
<keyword evidence="4 7" id="KW-0812">Transmembrane</keyword>
<evidence type="ECO:0000256" key="7">
    <source>
        <dbReference type="SAM" id="Phobius"/>
    </source>
</evidence>
<keyword evidence="3" id="KW-1003">Cell membrane</keyword>
<dbReference type="GO" id="GO:0098797">
    <property type="term" value="C:plasma membrane protein complex"/>
    <property type="evidence" value="ECO:0007669"/>
    <property type="project" value="TreeGrafter"/>
</dbReference>
<name>A0A7W8JBX3_9BACT</name>
<dbReference type="PANTHER" id="PTHR30489:SF0">
    <property type="entry name" value="LIPOPROTEIN-RELEASING SYSTEM TRANSMEMBRANE PROTEIN LOLE"/>
    <property type="match status" value="1"/>
</dbReference>
<feature type="transmembrane region" description="Helical" evidence="7">
    <location>
        <begin position="294"/>
        <end position="320"/>
    </location>
</feature>
<protein>
    <submittedName>
        <fullName evidence="10">Lipoprotein-releasing system permease protein</fullName>
    </submittedName>
</protein>
<evidence type="ECO:0000256" key="5">
    <source>
        <dbReference type="ARBA" id="ARBA00022989"/>
    </source>
</evidence>
<feature type="transmembrane region" description="Helical" evidence="7">
    <location>
        <begin position="20"/>
        <end position="45"/>
    </location>
</feature>
<keyword evidence="5 7" id="KW-1133">Transmembrane helix</keyword>
<feature type="transmembrane region" description="Helical" evidence="7">
    <location>
        <begin position="393"/>
        <end position="413"/>
    </location>
</feature>
<dbReference type="InterPro" id="IPR051447">
    <property type="entry name" value="Lipoprotein-release_system"/>
</dbReference>
<comment type="subcellular location">
    <subcellularLocation>
        <location evidence="1">Cell membrane</location>
        <topology evidence="1">Multi-pass membrane protein</topology>
    </subcellularLocation>
</comment>
<evidence type="ECO:0000259" key="8">
    <source>
        <dbReference type="Pfam" id="PF02687"/>
    </source>
</evidence>
<dbReference type="GO" id="GO:0044874">
    <property type="term" value="P:lipoprotein localization to outer membrane"/>
    <property type="evidence" value="ECO:0007669"/>
    <property type="project" value="TreeGrafter"/>
</dbReference>
<gene>
    <name evidence="10" type="ORF">HDF10_003192</name>
</gene>
<feature type="domain" description="MacB-like periplasmic core" evidence="9">
    <location>
        <begin position="25"/>
        <end position="267"/>
    </location>
</feature>
<evidence type="ECO:0000256" key="6">
    <source>
        <dbReference type="ARBA" id="ARBA00023136"/>
    </source>
</evidence>
<proteinExistence type="inferred from homology"/>
<comment type="similarity">
    <text evidence="2">Belongs to the ABC-4 integral membrane protein family. LolC/E subfamily.</text>
</comment>
<dbReference type="Pfam" id="PF02687">
    <property type="entry name" value="FtsX"/>
    <property type="match status" value="1"/>
</dbReference>
<dbReference type="Proteomes" id="UP000569092">
    <property type="component" value="Unassembled WGS sequence"/>
</dbReference>
<evidence type="ECO:0000256" key="4">
    <source>
        <dbReference type="ARBA" id="ARBA00022692"/>
    </source>
</evidence>
<dbReference type="PANTHER" id="PTHR30489">
    <property type="entry name" value="LIPOPROTEIN-RELEASING SYSTEM TRANSMEMBRANE PROTEIN LOLE"/>
    <property type="match status" value="1"/>
</dbReference>
<dbReference type="AlphaFoldDB" id="A0A7W8JBX3"/>
<evidence type="ECO:0000313" key="10">
    <source>
        <dbReference type="EMBL" id="MBB5345201.1"/>
    </source>
</evidence>
<dbReference type="Pfam" id="PF12704">
    <property type="entry name" value="MacB_PCD"/>
    <property type="match status" value="1"/>
</dbReference>
<dbReference type="EMBL" id="JACHDZ010000005">
    <property type="protein sequence ID" value="MBB5345201.1"/>
    <property type="molecule type" value="Genomic_DNA"/>
</dbReference>
<reference evidence="10 11" key="1">
    <citation type="submission" date="2020-08" db="EMBL/GenBank/DDBJ databases">
        <title>Genomic Encyclopedia of Type Strains, Phase IV (KMG-V): Genome sequencing to study the core and pangenomes of soil and plant-associated prokaryotes.</title>
        <authorList>
            <person name="Whitman W."/>
        </authorList>
    </citation>
    <scope>NUCLEOTIDE SEQUENCE [LARGE SCALE GENOMIC DNA]</scope>
    <source>
        <strain evidence="10 11">M8US30</strain>
    </source>
</reference>
<evidence type="ECO:0000256" key="3">
    <source>
        <dbReference type="ARBA" id="ARBA00022475"/>
    </source>
</evidence>
<feature type="transmembrane region" description="Helical" evidence="7">
    <location>
        <begin position="341"/>
        <end position="365"/>
    </location>
</feature>
<evidence type="ECO:0000256" key="1">
    <source>
        <dbReference type="ARBA" id="ARBA00004651"/>
    </source>
</evidence>
<evidence type="ECO:0000313" key="11">
    <source>
        <dbReference type="Proteomes" id="UP000569092"/>
    </source>
</evidence>
<organism evidence="10 11">
    <name type="scientific">Tunturiibacter lichenicola</name>
    <dbReference type="NCBI Taxonomy" id="2051959"/>
    <lineage>
        <taxon>Bacteria</taxon>
        <taxon>Pseudomonadati</taxon>
        <taxon>Acidobacteriota</taxon>
        <taxon>Terriglobia</taxon>
        <taxon>Terriglobales</taxon>
        <taxon>Acidobacteriaceae</taxon>
        <taxon>Tunturiibacter</taxon>
    </lineage>
</organism>
<keyword evidence="10" id="KW-0449">Lipoprotein</keyword>
<sequence length="430" mass="45892">MRFEFFIAARYLRAKRRQAVVGVITGISVIGVAAGVASLIIALAITNGMRRDLQERLVGSTSHVDLMRVAGDGIRDWRPLLARLRGVPHVVAAAPGLYGQVLISKGARSGGGLVKGVIPADEKTVGDLLQSVVQGSAAALEPVAVAAAPCGSGTSARNDCGGGVSREIPPIVIGQDMAESLGAKVGDGVLVTSPQGELTPLGLVPKYERFQVAGIFKSGFYQYDSSYAFLRLADAQRLFSEPDLISVISFKVDDLYHADRVGRAIEDAAGKGFQTTNWMEQNRELFRALKLEQVVTFIVLALIVCVAALNILIALTMMVMEKTRDIAVLMSFGVSGTQVRRIFLMQGLLISVIGTVLGLILGYGLSWLGGHYRFIRLDAAVYSIDYLPFAPRVWDAVIVAAVSLGVSLIATIYPSGSAAKVLPAEALRYE</sequence>
<feature type="domain" description="ABC3 transporter permease C-terminal" evidence="8">
    <location>
        <begin position="298"/>
        <end position="420"/>
    </location>
</feature>
<comment type="caution">
    <text evidence="10">The sequence shown here is derived from an EMBL/GenBank/DDBJ whole genome shotgun (WGS) entry which is preliminary data.</text>
</comment>
<evidence type="ECO:0000256" key="2">
    <source>
        <dbReference type="ARBA" id="ARBA00005236"/>
    </source>
</evidence>
<dbReference type="InterPro" id="IPR003838">
    <property type="entry name" value="ABC3_permease_C"/>
</dbReference>
<keyword evidence="6 7" id="KW-0472">Membrane</keyword>